<keyword evidence="4" id="KW-1185">Reference proteome</keyword>
<comment type="caution">
    <text evidence="1">The sequence shown here is derived from an EMBL/GenBank/DDBJ whole genome shotgun (WGS) entry which is preliminary data.</text>
</comment>
<evidence type="ECO:0000313" key="2">
    <source>
        <dbReference type="EMBL" id="TDX91943.1"/>
    </source>
</evidence>
<accession>A0A3N0VSD1</accession>
<gene>
    <name evidence="2" type="ORF">BCF50_3085</name>
    <name evidence="1" type="ORF">EGI05_14170</name>
</gene>
<name>A0A3N0VSD1_9FLAO</name>
<dbReference type="Proteomes" id="UP000295709">
    <property type="component" value="Unassembled WGS sequence"/>
</dbReference>
<dbReference type="EMBL" id="RJTX01000004">
    <property type="protein sequence ID" value="ROH95674.1"/>
    <property type="molecule type" value="Genomic_DNA"/>
</dbReference>
<proteinExistence type="predicted"/>
<evidence type="ECO:0000313" key="3">
    <source>
        <dbReference type="Proteomes" id="UP000269375"/>
    </source>
</evidence>
<dbReference type="RefSeq" id="WP_123263707.1">
    <property type="nucleotide sequence ID" value="NZ_RJTX01000004.1"/>
</dbReference>
<protein>
    <submittedName>
        <fullName evidence="1">Uncharacterized protein</fullName>
    </submittedName>
</protein>
<dbReference type="AlphaFoldDB" id="A0A3N0VSD1"/>
<reference evidence="2 4" key="2">
    <citation type="submission" date="2019-03" db="EMBL/GenBank/DDBJ databases">
        <title>Genomic Encyclopedia of Archaeal and Bacterial Type Strains, Phase II (KMG-II): from individual species to whole genera.</title>
        <authorList>
            <person name="Goeker M."/>
        </authorList>
    </citation>
    <scope>NUCLEOTIDE SEQUENCE [LARGE SCALE GENOMIC DNA]</scope>
    <source>
        <strain evidence="2 4">DSM 15235</strain>
    </source>
</reference>
<dbReference type="PROSITE" id="PS51257">
    <property type="entry name" value="PROKAR_LIPOPROTEIN"/>
    <property type="match status" value="1"/>
</dbReference>
<dbReference type="EMBL" id="SOQW01000003">
    <property type="protein sequence ID" value="TDX91943.1"/>
    <property type="molecule type" value="Genomic_DNA"/>
</dbReference>
<dbReference type="OrthoDB" id="1274059at2"/>
<evidence type="ECO:0000313" key="4">
    <source>
        <dbReference type="Proteomes" id="UP000295709"/>
    </source>
</evidence>
<dbReference type="Proteomes" id="UP000269375">
    <property type="component" value="Unassembled WGS sequence"/>
</dbReference>
<sequence length="144" mass="15563">MKKELIIGVSLIVLSLISCGKNESGNKGTIKLETSETKVVDNNGTMDTLTSGSSTSIVNGNKTETKSSIYKAVDGTLVKVIFTETSKESTLAITSNKKTFTLPKIKSDAKETIYQKDDMKATVKGDSLILDQDNNIIQLVKTKI</sequence>
<organism evidence="1 3">
    <name type="scientific">Chryseobacterium daecheongense</name>
    <dbReference type="NCBI Taxonomy" id="192389"/>
    <lineage>
        <taxon>Bacteria</taxon>
        <taxon>Pseudomonadati</taxon>
        <taxon>Bacteroidota</taxon>
        <taxon>Flavobacteriia</taxon>
        <taxon>Flavobacteriales</taxon>
        <taxon>Weeksellaceae</taxon>
        <taxon>Chryseobacterium group</taxon>
        <taxon>Chryseobacterium</taxon>
    </lineage>
</organism>
<evidence type="ECO:0000313" key="1">
    <source>
        <dbReference type="EMBL" id="ROH95674.1"/>
    </source>
</evidence>
<reference evidence="1 3" key="1">
    <citation type="submission" date="2018-11" db="EMBL/GenBank/DDBJ databases">
        <title>Proposal to divide the Flavobacteriaceae and reorganize its genera based on Amino Acid Identity values calculated from whole genome sequences.</title>
        <authorList>
            <person name="Nicholson A.C."/>
            <person name="Gulvik C.A."/>
            <person name="Whitney A.M."/>
            <person name="Humrighouse B.W."/>
            <person name="Bell M."/>
            <person name="Holmes B."/>
            <person name="Steigerwalt A."/>
            <person name="Villarma A."/>
            <person name="Sheth M."/>
            <person name="Batra D."/>
            <person name="Pryor J."/>
            <person name="Bernardet J.-F."/>
            <person name="Hugo C."/>
            <person name="Kampfer P."/>
            <person name="Newman J."/>
            <person name="Mcquiston J.R."/>
        </authorList>
    </citation>
    <scope>NUCLEOTIDE SEQUENCE [LARGE SCALE GENOMIC DNA]</scope>
    <source>
        <strain evidence="1 3">DSM 15235</strain>
    </source>
</reference>